<dbReference type="PANTHER" id="PTHR10290">
    <property type="entry name" value="DNA TOPOISOMERASE I"/>
    <property type="match status" value="1"/>
</dbReference>
<dbReference type="GO" id="GO:0006265">
    <property type="term" value="P:DNA topological change"/>
    <property type="evidence" value="ECO:0007669"/>
    <property type="project" value="InterPro"/>
</dbReference>
<sequence>MQRVMAGRRQRRSLTRHGNVSTLLTTSFFTRWEEERNIDGSKWKCLEHKGPVFAPLYKPLPDHVKFYYDGKPMKLSPNAEEVATFFAKMLDHEYTTKDIFRKNFFMDWRKEMTSEEKAKITELKKCDFREMNKYFKAQLEAKKQISKEEKQVR</sequence>
<dbReference type="InterPro" id="IPR051062">
    <property type="entry name" value="Topoisomerase_IB"/>
</dbReference>
<dbReference type="GO" id="GO:0007059">
    <property type="term" value="P:chromosome segregation"/>
    <property type="evidence" value="ECO:0007669"/>
    <property type="project" value="TreeGrafter"/>
</dbReference>
<dbReference type="GO" id="GO:0005730">
    <property type="term" value="C:nucleolus"/>
    <property type="evidence" value="ECO:0007669"/>
    <property type="project" value="TreeGrafter"/>
</dbReference>
<dbReference type="Proteomes" id="UP000261540">
    <property type="component" value="Unplaced"/>
</dbReference>
<reference evidence="6" key="2">
    <citation type="submission" date="2025-09" db="UniProtKB">
        <authorList>
            <consortium name="Ensembl"/>
        </authorList>
    </citation>
    <scope>IDENTIFICATION</scope>
</reference>
<organism evidence="6 7">
    <name type="scientific">Paramormyrops kingsleyae</name>
    <dbReference type="NCBI Taxonomy" id="1676925"/>
    <lineage>
        <taxon>Eukaryota</taxon>
        <taxon>Metazoa</taxon>
        <taxon>Chordata</taxon>
        <taxon>Craniata</taxon>
        <taxon>Vertebrata</taxon>
        <taxon>Euteleostomi</taxon>
        <taxon>Actinopterygii</taxon>
        <taxon>Neopterygii</taxon>
        <taxon>Teleostei</taxon>
        <taxon>Osteoglossocephala</taxon>
        <taxon>Osteoglossomorpha</taxon>
        <taxon>Osteoglossiformes</taxon>
        <taxon>Mormyridae</taxon>
        <taxon>Paramormyrops</taxon>
    </lineage>
</organism>
<evidence type="ECO:0000256" key="2">
    <source>
        <dbReference type="ARBA" id="ARBA00023029"/>
    </source>
</evidence>
<dbReference type="Gene3D" id="1.10.10.41">
    <property type="entry name" value="Yeast DNA topoisomerase - domain 1"/>
    <property type="match status" value="1"/>
</dbReference>
<evidence type="ECO:0000256" key="4">
    <source>
        <dbReference type="ARBA" id="ARBA00023235"/>
    </source>
</evidence>
<dbReference type="SUPFAM" id="SSF56741">
    <property type="entry name" value="Eukaryotic DNA topoisomerase I, N-terminal DNA-binding fragment"/>
    <property type="match status" value="1"/>
</dbReference>
<dbReference type="InterPro" id="IPR013030">
    <property type="entry name" value="DNA_topo_DNA_db_N_dom2"/>
</dbReference>
<dbReference type="Pfam" id="PF02919">
    <property type="entry name" value="Topoisom_I_N"/>
    <property type="match status" value="1"/>
</dbReference>
<accession>A0A3B3TAT5</accession>
<dbReference type="GO" id="GO:0006260">
    <property type="term" value="P:DNA replication"/>
    <property type="evidence" value="ECO:0007669"/>
    <property type="project" value="TreeGrafter"/>
</dbReference>
<keyword evidence="2" id="KW-0799">Topoisomerase</keyword>
<dbReference type="GeneTree" id="ENSGT00940000155006"/>
<dbReference type="GO" id="GO:0005694">
    <property type="term" value="C:chromosome"/>
    <property type="evidence" value="ECO:0007669"/>
    <property type="project" value="InterPro"/>
</dbReference>
<dbReference type="GO" id="GO:0003677">
    <property type="term" value="F:DNA binding"/>
    <property type="evidence" value="ECO:0007669"/>
    <property type="project" value="UniProtKB-KW"/>
</dbReference>
<evidence type="ECO:0000259" key="5">
    <source>
        <dbReference type="Pfam" id="PF02919"/>
    </source>
</evidence>
<dbReference type="Gene3D" id="2.170.11.10">
    <property type="entry name" value="DNA Topoisomerase I, domain 2"/>
    <property type="match status" value="1"/>
</dbReference>
<evidence type="ECO:0000313" key="6">
    <source>
        <dbReference type="Ensembl" id="ENSPKIP00000039543.1"/>
    </source>
</evidence>
<protein>
    <recommendedName>
        <fullName evidence="5">DNA topoisomerase I DNA binding eukaryotic-type domain-containing protein</fullName>
    </recommendedName>
</protein>
<dbReference type="FunFam" id="1.10.10.41:FF:000001">
    <property type="entry name" value="DNA topoisomerase I"/>
    <property type="match status" value="1"/>
</dbReference>
<evidence type="ECO:0000313" key="7">
    <source>
        <dbReference type="Proteomes" id="UP000261540"/>
    </source>
</evidence>
<dbReference type="AlphaFoldDB" id="A0A3B3TAT5"/>
<keyword evidence="4" id="KW-0413">Isomerase</keyword>
<dbReference type="Ensembl" id="ENSPKIT00000020551.1">
    <property type="protein sequence ID" value="ENSPKIP00000039543.1"/>
    <property type="gene ID" value="ENSPKIG00000016866.1"/>
</dbReference>
<dbReference type="PANTHER" id="PTHR10290:SF5">
    <property type="entry name" value="DNA TOPOISOMERASE 1"/>
    <property type="match status" value="1"/>
</dbReference>
<dbReference type="InterPro" id="IPR008336">
    <property type="entry name" value="TopoI_DNA-bd_euk"/>
</dbReference>
<reference evidence="6" key="1">
    <citation type="submission" date="2025-08" db="UniProtKB">
        <authorList>
            <consortium name="Ensembl"/>
        </authorList>
    </citation>
    <scope>IDENTIFICATION</scope>
</reference>
<proteinExistence type="inferred from homology"/>
<evidence type="ECO:0000256" key="3">
    <source>
        <dbReference type="ARBA" id="ARBA00023125"/>
    </source>
</evidence>
<dbReference type="InterPro" id="IPR036202">
    <property type="entry name" value="TopoI_DNA-bd_euk_N_sf"/>
</dbReference>
<comment type="similarity">
    <text evidence="1">Belongs to the type IB topoisomerase family.</text>
</comment>
<dbReference type="STRING" id="1676925.ENSPKIP00000039543"/>
<name>A0A3B3TAT5_9TELE</name>
<keyword evidence="7" id="KW-1185">Reference proteome</keyword>
<keyword evidence="3" id="KW-0238">DNA-binding</keyword>
<feature type="domain" description="DNA topoisomerase I DNA binding eukaryotic-type" evidence="5">
    <location>
        <begin position="42"/>
        <end position="151"/>
    </location>
</feature>
<dbReference type="InterPro" id="IPR013034">
    <property type="entry name" value="DNA_topo_DNA_db_N_dom1"/>
</dbReference>
<evidence type="ECO:0000256" key="1">
    <source>
        <dbReference type="ARBA" id="ARBA00006645"/>
    </source>
</evidence>
<dbReference type="GO" id="GO:0003917">
    <property type="term" value="F:DNA topoisomerase type I (single strand cut, ATP-independent) activity"/>
    <property type="evidence" value="ECO:0007669"/>
    <property type="project" value="InterPro"/>
</dbReference>